<dbReference type="EMBL" id="UOEC01000152">
    <property type="protein sequence ID" value="VAV98373.1"/>
    <property type="molecule type" value="Genomic_DNA"/>
</dbReference>
<dbReference type="GO" id="GO:0005221">
    <property type="term" value="F:intracellularly cyclic nucleotide-activated monoatomic cation channel activity"/>
    <property type="evidence" value="ECO:0007669"/>
    <property type="project" value="InterPro"/>
</dbReference>
<sequence>MSVNSDVQMLQKVPLFSKVDPAHLQVLVFSSKRTKVSGGSYVFKKGTQGNAAFFVLSGRAIVRTGDGSDARAIARVEQGALMGEMAMTGKVPYSSSVQAVNDMSLLKLSNEMFMRVCEEFPDVGRNVLAVLAGKLDVSLQGFKDVQQHFDNAKSFSNL</sequence>
<dbReference type="InterPro" id="IPR014710">
    <property type="entry name" value="RmlC-like_jellyroll"/>
</dbReference>
<protein>
    <recommendedName>
        <fullName evidence="2">Cyclic nucleotide-binding domain-containing protein</fullName>
    </recommendedName>
</protein>
<evidence type="ECO:0000259" key="2">
    <source>
        <dbReference type="PROSITE" id="PS50042"/>
    </source>
</evidence>
<proteinExistence type="predicted"/>
<dbReference type="PANTHER" id="PTHR45638:SF11">
    <property type="entry name" value="CYCLIC NUCLEOTIDE-GATED CATION CHANNEL SUBUNIT A"/>
    <property type="match status" value="1"/>
</dbReference>
<dbReference type="SUPFAM" id="SSF51206">
    <property type="entry name" value="cAMP-binding domain-like"/>
    <property type="match status" value="1"/>
</dbReference>
<evidence type="ECO:0000256" key="1">
    <source>
        <dbReference type="ARBA" id="ARBA00023286"/>
    </source>
</evidence>
<dbReference type="InterPro" id="IPR018490">
    <property type="entry name" value="cNMP-bd_dom_sf"/>
</dbReference>
<dbReference type="Gene3D" id="2.60.120.10">
    <property type="entry name" value="Jelly Rolls"/>
    <property type="match status" value="1"/>
</dbReference>
<feature type="domain" description="Cyclic nucleotide-binding" evidence="2">
    <location>
        <begin position="15"/>
        <end position="134"/>
    </location>
</feature>
<gene>
    <name evidence="3" type="ORF">MNBD_ALPHA08-1730</name>
</gene>
<dbReference type="Pfam" id="PF00027">
    <property type="entry name" value="cNMP_binding"/>
    <property type="match status" value="1"/>
</dbReference>
<evidence type="ECO:0000313" key="3">
    <source>
        <dbReference type="EMBL" id="VAV98373.1"/>
    </source>
</evidence>
<reference evidence="3" key="1">
    <citation type="submission" date="2018-06" db="EMBL/GenBank/DDBJ databases">
        <authorList>
            <person name="Zhirakovskaya E."/>
        </authorList>
    </citation>
    <scope>NUCLEOTIDE SEQUENCE</scope>
</reference>
<keyword evidence="1" id="KW-0406">Ion transport</keyword>
<dbReference type="PANTHER" id="PTHR45638">
    <property type="entry name" value="CYCLIC NUCLEOTIDE-GATED CATION CHANNEL SUBUNIT A"/>
    <property type="match status" value="1"/>
</dbReference>
<name>A0A3B0SPJ8_9ZZZZ</name>
<dbReference type="InterPro" id="IPR050866">
    <property type="entry name" value="CNG_cation_channel"/>
</dbReference>
<keyword evidence="1" id="KW-0407">Ion channel</keyword>
<dbReference type="AlphaFoldDB" id="A0A3B0SPJ8"/>
<dbReference type="CDD" id="cd00038">
    <property type="entry name" value="CAP_ED"/>
    <property type="match status" value="1"/>
</dbReference>
<organism evidence="3">
    <name type="scientific">hydrothermal vent metagenome</name>
    <dbReference type="NCBI Taxonomy" id="652676"/>
    <lineage>
        <taxon>unclassified sequences</taxon>
        <taxon>metagenomes</taxon>
        <taxon>ecological metagenomes</taxon>
    </lineage>
</organism>
<dbReference type="PROSITE" id="PS50042">
    <property type="entry name" value="CNMP_BINDING_3"/>
    <property type="match status" value="1"/>
</dbReference>
<dbReference type="GO" id="GO:0044877">
    <property type="term" value="F:protein-containing complex binding"/>
    <property type="evidence" value="ECO:0007669"/>
    <property type="project" value="TreeGrafter"/>
</dbReference>
<dbReference type="InterPro" id="IPR000595">
    <property type="entry name" value="cNMP-bd_dom"/>
</dbReference>
<keyword evidence="1" id="KW-0813">Transport</keyword>
<keyword evidence="1" id="KW-1071">Ligand-gated ion channel</keyword>
<dbReference type="SMART" id="SM00100">
    <property type="entry name" value="cNMP"/>
    <property type="match status" value="1"/>
</dbReference>
<accession>A0A3B0SPJ8</accession>